<feature type="transmembrane region" description="Helical" evidence="1">
    <location>
        <begin position="149"/>
        <end position="170"/>
    </location>
</feature>
<sequence length="279" mass="31340">MNAELARFVHEALARGLSRDAIRSQLIAAGWRADEIEAALRSWTETGFPIPVPRRRPSLNAREAFLYLVLFAALYTSAFDTGQVLFGIIQRAFPDPVRVPYDSGPWGQWIRSALAGLIIAFPVYLSFSRLIGRQVEREPERAGSPVRKWLTYLTLFVAALVIIGDLIVLVNCALEGQLVTPLALKILVVLSIAGSVFGHYLGGLRRDERGADRSLIEDPESHLPYGYQRIDSLTYRLCADFRTASDPAPMQPRESEFWRHGAGHKCFTIMVERMGGWRR</sequence>
<keyword evidence="1" id="KW-1133">Transmembrane helix</keyword>
<keyword evidence="1" id="KW-0472">Membrane</keyword>
<proteinExistence type="predicted"/>
<evidence type="ECO:0000256" key="1">
    <source>
        <dbReference type="SAM" id="Phobius"/>
    </source>
</evidence>
<evidence type="ECO:0000313" key="4">
    <source>
        <dbReference type="Proteomes" id="UP000807850"/>
    </source>
</evidence>
<reference evidence="3" key="1">
    <citation type="submission" date="2020-07" db="EMBL/GenBank/DDBJ databases">
        <title>Huge and variable diversity of episymbiotic CPR bacteria and DPANN archaea in groundwater ecosystems.</title>
        <authorList>
            <person name="He C.Y."/>
            <person name="Keren R."/>
            <person name="Whittaker M."/>
            <person name="Farag I.F."/>
            <person name="Doudna J."/>
            <person name="Cate J.H.D."/>
            <person name="Banfield J.F."/>
        </authorList>
    </citation>
    <scope>NUCLEOTIDE SEQUENCE</scope>
    <source>
        <strain evidence="3">NC_groundwater_928_Pr1_S-0.2um_72_17</strain>
    </source>
</reference>
<dbReference type="InterPro" id="IPR043728">
    <property type="entry name" value="DUF5671"/>
</dbReference>
<dbReference type="Pfam" id="PF18920">
    <property type="entry name" value="DUF5671"/>
    <property type="match status" value="1"/>
</dbReference>
<comment type="caution">
    <text evidence="3">The sequence shown here is derived from an EMBL/GenBank/DDBJ whole genome shotgun (WGS) entry which is preliminary data.</text>
</comment>
<keyword evidence="1" id="KW-0812">Transmembrane</keyword>
<evidence type="ECO:0000259" key="2">
    <source>
        <dbReference type="Pfam" id="PF18920"/>
    </source>
</evidence>
<feature type="transmembrane region" description="Helical" evidence="1">
    <location>
        <begin position="182"/>
        <end position="201"/>
    </location>
</feature>
<name>A0A9D6QPF1_UNCEI</name>
<dbReference type="AlphaFoldDB" id="A0A9D6QPF1"/>
<accession>A0A9D6QPF1</accession>
<dbReference type="EMBL" id="JACQAY010000204">
    <property type="protein sequence ID" value="MBI3539874.1"/>
    <property type="molecule type" value="Genomic_DNA"/>
</dbReference>
<evidence type="ECO:0000313" key="3">
    <source>
        <dbReference type="EMBL" id="MBI3539874.1"/>
    </source>
</evidence>
<feature type="transmembrane region" description="Helical" evidence="1">
    <location>
        <begin position="64"/>
        <end position="89"/>
    </location>
</feature>
<protein>
    <recommendedName>
        <fullName evidence="2">DUF5671 domain-containing protein</fullName>
    </recommendedName>
</protein>
<gene>
    <name evidence="3" type="ORF">HY076_06340</name>
</gene>
<feature type="domain" description="DUF5671" evidence="2">
    <location>
        <begin position="63"/>
        <end position="198"/>
    </location>
</feature>
<organism evidence="3 4">
    <name type="scientific">Eiseniibacteriota bacterium</name>
    <dbReference type="NCBI Taxonomy" id="2212470"/>
    <lineage>
        <taxon>Bacteria</taxon>
        <taxon>Candidatus Eiseniibacteriota</taxon>
    </lineage>
</organism>
<feature type="transmembrane region" description="Helical" evidence="1">
    <location>
        <begin position="109"/>
        <end position="128"/>
    </location>
</feature>
<dbReference type="Proteomes" id="UP000807850">
    <property type="component" value="Unassembled WGS sequence"/>
</dbReference>